<dbReference type="KEGG" id="lao:AOX59_02090"/>
<reference evidence="2 4" key="1">
    <citation type="submission" date="2016-01" db="EMBL/GenBank/DDBJ databases">
        <title>Complete genome sequence of strain Lentibacillus amyloliquefaciens LAM0015T isolated from saline sediment.</title>
        <authorList>
            <person name="Wang J.-L."/>
            <person name="He M.-X."/>
        </authorList>
    </citation>
    <scope>NUCLEOTIDE SEQUENCE [LARGE SCALE GENOMIC DNA]</scope>
    <source>
        <strain evidence="2 4">LAM0015</strain>
    </source>
</reference>
<feature type="domain" description="AB hydrolase-1" evidence="1">
    <location>
        <begin position="59"/>
        <end position="167"/>
    </location>
</feature>
<proteinExistence type="predicted"/>
<dbReference type="EMBL" id="CP013862">
    <property type="protein sequence ID" value="ALX50617.1"/>
    <property type="molecule type" value="Genomic_DNA"/>
</dbReference>
<dbReference type="GO" id="GO:0016787">
    <property type="term" value="F:hydrolase activity"/>
    <property type="evidence" value="ECO:0007669"/>
    <property type="project" value="UniProtKB-KW"/>
</dbReference>
<dbReference type="Gene3D" id="3.40.50.1820">
    <property type="entry name" value="alpha/beta hydrolase"/>
    <property type="match status" value="1"/>
</dbReference>
<keyword evidence="4" id="KW-1185">Reference proteome</keyword>
<dbReference type="Proteomes" id="UP000050331">
    <property type="component" value="Chromosome"/>
</dbReference>
<dbReference type="SUPFAM" id="SSF53474">
    <property type="entry name" value="alpha/beta-Hydrolases"/>
    <property type="match status" value="1"/>
</dbReference>
<dbReference type="KEGG" id="lao:AOX59_10980"/>
<keyword evidence="2" id="KW-0378">Hydrolase</keyword>
<evidence type="ECO:0000259" key="1">
    <source>
        <dbReference type="Pfam" id="PF00561"/>
    </source>
</evidence>
<accession>A0A0U3WBZ8</accession>
<dbReference type="AlphaFoldDB" id="A0A0U3WBZ8"/>
<dbReference type="EMBL" id="CP013862">
    <property type="protein sequence ID" value="ALX50512.1"/>
    <property type="molecule type" value="Genomic_DNA"/>
</dbReference>
<dbReference type="Pfam" id="PF00561">
    <property type="entry name" value="Abhydrolase_1"/>
    <property type="match status" value="1"/>
</dbReference>
<dbReference type="PANTHER" id="PTHR43329">
    <property type="entry name" value="EPOXIDE HYDROLASE"/>
    <property type="match status" value="1"/>
</dbReference>
<sequence length="312" mass="35074">MLIIFTGIISIFVLILSVSFINHKIQLSKEEELFVPTGQLVEVNGHQMHVYTEGNGEETLVFMSGGGTSSPVLDFKSLYSLLSDKYRIVVIEKAGYGFSEVTDTDRDIDTILSETREALLKSGVEGPYILFPHSMSGIEALNWAQVYPDEIKAIIGLDMAVPAAYENFDINMSLVRLGAFAANTGLTRWITNLSESDAIKYGTLTDEEKELYKAIFYRRTSTKDMINEIKNIKANAQKVKEAGTPSVPILLFSSNGQETGFDEKRWIEIQNNFSNKNDNARLIELDSSHYIHNIEYGRIAEESKEFIESLNR</sequence>
<evidence type="ECO:0000313" key="3">
    <source>
        <dbReference type="EMBL" id="ALX50617.1"/>
    </source>
</evidence>
<name>A0A0U3WBZ8_9BACI</name>
<evidence type="ECO:0000313" key="2">
    <source>
        <dbReference type="EMBL" id="ALX50512.1"/>
    </source>
</evidence>
<dbReference type="STRING" id="1472767.AOX59_02090"/>
<dbReference type="InterPro" id="IPR029058">
    <property type="entry name" value="AB_hydrolase_fold"/>
</dbReference>
<organism evidence="2 4">
    <name type="scientific">Lentibacillus amyloliquefaciens</name>
    <dbReference type="NCBI Taxonomy" id="1472767"/>
    <lineage>
        <taxon>Bacteria</taxon>
        <taxon>Bacillati</taxon>
        <taxon>Bacillota</taxon>
        <taxon>Bacilli</taxon>
        <taxon>Bacillales</taxon>
        <taxon>Bacillaceae</taxon>
        <taxon>Lentibacillus</taxon>
    </lineage>
</organism>
<gene>
    <name evidence="2" type="ORF">AOX59_02090</name>
    <name evidence="3" type="ORF">AOX59_10980</name>
</gene>
<dbReference type="InterPro" id="IPR000073">
    <property type="entry name" value="AB_hydrolase_1"/>
</dbReference>
<evidence type="ECO:0000313" key="4">
    <source>
        <dbReference type="Proteomes" id="UP000050331"/>
    </source>
</evidence>
<dbReference type="OrthoDB" id="1817159at2"/>
<protein>
    <submittedName>
        <fullName evidence="2">Hydrolase</fullName>
    </submittedName>
</protein>